<feature type="transmembrane region" description="Helical" evidence="1">
    <location>
        <begin position="24"/>
        <end position="45"/>
    </location>
</feature>
<feature type="transmembrane region" description="Helical" evidence="1">
    <location>
        <begin position="85"/>
        <end position="104"/>
    </location>
</feature>
<keyword evidence="1" id="KW-1133">Transmembrane helix</keyword>
<reference evidence="2 3" key="1">
    <citation type="submission" date="2018-09" db="EMBL/GenBank/DDBJ databases">
        <title>Comparative genomics of Leucobacter spp.</title>
        <authorList>
            <person name="Reis A.C."/>
            <person name="Kolvenbach B.A."/>
            <person name="Corvini P.F.X."/>
            <person name="Nunes O.C."/>
        </authorList>
    </citation>
    <scope>NUCLEOTIDE SEQUENCE [LARGE SCALE GENOMIC DNA]</scope>
    <source>
        <strain evidence="2 3">TAN 31504</strain>
    </source>
</reference>
<organism evidence="2 3">
    <name type="scientific">Leucobacter chromiireducens subsp. solipictus</name>
    <dbReference type="NCBI Taxonomy" id="398235"/>
    <lineage>
        <taxon>Bacteria</taxon>
        <taxon>Bacillati</taxon>
        <taxon>Actinomycetota</taxon>
        <taxon>Actinomycetes</taxon>
        <taxon>Micrococcales</taxon>
        <taxon>Microbacteriaceae</taxon>
        <taxon>Leucobacter</taxon>
    </lineage>
</organism>
<keyword evidence="1" id="KW-0472">Membrane</keyword>
<gene>
    <name evidence="2" type="ORF">D3230_12380</name>
</gene>
<feature type="transmembrane region" description="Helical" evidence="1">
    <location>
        <begin position="57"/>
        <end position="79"/>
    </location>
</feature>
<protein>
    <submittedName>
        <fullName evidence="2">Uncharacterized protein</fullName>
    </submittedName>
</protein>
<evidence type="ECO:0000313" key="3">
    <source>
        <dbReference type="Proteomes" id="UP001645859"/>
    </source>
</evidence>
<comment type="caution">
    <text evidence="2">The sequence shown here is derived from an EMBL/GenBank/DDBJ whole genome shotgun (WGS) entry which is preliminary data.</text>
</comment>
<dbReference type="Proteomes" id="UP001645859">
    <property type="component" value="Unassembled WGS sequence"/>
</dbReference>
<evidence type="ECO:0000313" key="2">
    <source>
        <dbReference type="EMBL" id="MBL3680078.1"/>
    </source>
</evidence>
<name>A0ABS1SHP3_9MICO</name>
<dbReference type="EMBL" id="QYAC01000006">
    <property type="protein sequence ID" value="MBL3680078.1"/>
    <property type="molecule type" value="Genomic_DNA"/>
</dbReference>
<sequence>MLAYLVVLFVAMPAQENVDSAWRIPILLAPIVPVGFAFAAVLQFIRGLDEYQTRTLTMALSWGFAVAMLTAVVVGFLDFVWEVPIPSWIIFVAGMSGWVVAAVATSRR</sequence>
<keyword evidence="3" id="KW-1185">Reference proteome</keyword>
<proteinExistence type="predicted"/>
<evidence type="ECO:0000256" key="1">
    <source>
        <dbReference type="SAM" id="Phobius"/>
    </source>
</evidence>
<accession>A0ABS1SHP3</accession>
<keyword evidence="1" id="KW-0812">Transmembrane</keyword>